<feature type="domain" description="Integrase catalytic" evidence="11">
    <location>
        <begin position="1436"/>
        <end position="1574"/>
    </location>
</feature>
<feature type="compositionally biased region" description="Acidic residues" evidence="10">
    <location>
        <begin position="54"/>
        <end position="84"/>
    </location>
</feature>
<dbReference type="SUPFAM" id="SSF56672">
    <property type="entry name" value="DNA/RNA polymerases"/>
    <property type="match status" value="1"/>
</dbReference>
<dbReference type="InterPro" id="IPR001584">
    <property type="entry name" value="Integrase_cat-core"/>
</dbReference>
<feature type="coiled-coil region" evidence="9">
    <location>
        <begin position="1062"/>
        <end position="1089"/>
    </location>
</feature>
<dbReference type="Pfam" id="PF13976">
    <property type="entry name" value="gag_pre-integrs"/>
    <property type="match status" value="1"/>
</dbReference>
<keyword evidence="8" id="KW-0695">RNA-directed DNA polymerase</keyword>
<keyword evidence="2" id="KW-0808">Transferase</keyword>
<evidence type="ECO:0000259" key="11">
    <source>
        <dbReference type="PROSITE" id="PS50994"/>
    </source>
</evidence>
<dbReference type="SUPFAM" id="SSF53098">
    <property type="entry name" value="Ribonuclease H-like"/>
    <property type="match status" value="1"/>
</dbReference>
<evidence type="ECO:0000256" key="3">
    <source>
        <dbReference type="ARBA" id="ARBA00022695"/>
    </source>
</evidence>
<dbReference type="Pfam" id="PF22936">
    <property type="entry name" value="Pol_BBD"/>
    <property type="match status" value="1"/>
</dbReference>
<dbReference type="GO" id="GO:0004519">
    <property type="term" value="F:endonuclease activity"/>
    <property type="evidence" value="ECO:0007669"/>
    <property type="project" value="UniProtKB-KW"/>
</dbReference>
<dbReference type="CDD" id="cd01647">
    <property type="entry name" value="RT_LTR"/>
    <property type="match status" value="1"/>
</dbReference>
<keyword evidence="6" id="KW-0255">Endonuclease</keyword>
<keyword evidence="3" id="KW-0548">Nucleotidyltransferase</keyword>
<dbReference type="Gene3D" id="3.10.10.10">
    <property type="entry name" value="HIV Type 1 Reverse Transcriptase, subunit A, domain 1"/>
    <property type="match status" value="1"/>
</dbReference>
<keyword evidence="1" id="KW-0645">Protease</keyword>
<evidence type="ECO:0000256" key="8">
    <source>
        <dbReference type="ARBA" id="ARBA00022918"/>
    </source>
</evidence>
<keyword evidence="4" id="KW-0540">Nuclease</keyword>
<evidence type="ECO:0000256" key="2">
    <source>
        <dbReference type="ARBA" id="ARBA00022679"/>
    </source>
</evidence>
<feature type="region of interest" description="Disordered" evidence="10">
    <location>
        <begin position="1"/>
        <end position="97"/>
    </location>
</feature>
<evidence type="ECO:0000256" key="9">
    <source>
        <dbReference type="SAM" id="Coils"/>
    </source>
</evidence>
<name>A0A6L2ND93_TANCI</name>
<evidence type="ECO:0000256" key="5">
    <source>
        <dbReference type="ARBA" id="ARBA00022750"/>
    </source>
</evidence>
<dbReference type="InterPro" id="IPR025724">
    <property type="entry name" value="GAG-pre-integrase_dom"/>
</dbReference>
<comment type="caution">
    <text evidence="12">The sequence shown here is derived from an EMBL/GenBank/DDBJ whole genome shotgun (WGS) entry which is preliminary data.</text>
</comment>
<dbReference type="InterPro" id="IPR053134">
    <property type="entry name" value="RNA-dir_DNA_polymerase"/>
</dbReference>
<dbReference type="Gene3D" id="3.30.420.10">
    <property type="entry name" value="Ribonuclease H-like superfamily/Ribonuclease H"/>
    <property type="match status" value="1"/>
</dbReference>
<dbReference type="InterPro" id="IPR000477">
    <property type="entry name" value="RT_dom"/>
</dbReference>
<dbReference type="InterPro" id="IPR036397">
    <property type="entry name" value="RNaseH_sf"/>
</dbReference>
<organism evidence="12">
    <name type="scientific">Tanacetum cinerariifolium</name>
    <name type="common">Dalmatian daisy</name>
    <name type="synonym">Chrysanthemum cinerariifolium</name>
    <dbReference type="NCBI Taxonomy" id="118510"/>
    <lineage>
        <taxon>Eukaryota</taxon>
        <taxon>Viridiplantae</taxon>
        <taxon>Streptophyta</taxon>
        <taxon>Embryophyta</taxon>
        <taxon>Tracheophyta</taxon>
        <taxon>Spermatophyta</taxon>
        <taxon>Magnoliopsida</taxon>
        <taxon>eudicotyledons</taxon>
        <taxon>Gunneridae</taxon>
        <taxon>Pentapetalae</taxon>
        <taxon>asterids</taxon>
        <taxon>campanulids</taxon>
        <taxon>Asterales</taxon>
        <taxon>Asteraceae</taxon>
        <taxon>Asteroideae</taxon>
        <taxon>Anthemideae</taxon>
        <taxon>Anthemidinae</taxon>
        <taxon>Tanacetum</taxon>
    </lineage>
</organism>
<proteinExistence type="predicted"/>
<dbReference type="Pfam" id="PF00078">
    <property type="entry name" value="RVT_1"/>
    <property type="match status" value="1"/>
</dbReference>
<dbReference type="InterPro" id="IPR054722">
    <property type="entry name" value="PolX-like_BBD"/>
</dbReference>
<dbReference type="PANTHER" id="PTHR24559:SF427">
    <property type="entry name" value="RNA-DIRECTED DNA POLYMERASE"/>
    <property type="match status" value="1"/>
</dbReference>
<dbReference type="GO" id="GO:0015074">
    <property type="term" value="P:DNA integration"/>
    <property type="evidence" value="ECO:0007669"/>
    <property type="project" value="InterPro"/>
</dbReference>
<reference evidence="12" key="1">
    <citation type="journal article" date="2019" name="Sci. Rep.">
        <title>Draft genome of Tanacetum cinerariifolium, the natural source of mosquito coil.</title>
        <authorList>
            <person name="Yamashiro T."/>
            <person name="Shiraishi A."/>
            <person name="Satake H."/>
            <person name="Nakayama K."/>
        </authorList>
    </citation>
    <scope>NUCLEOTIDE SEQUENCE</scope>
</reference>
<dbReference type="FunFam" id="3.10.10.10:FF:000007">
    <property type="entry name" value="Retrovirus-related Pol polyprotein from transposon 17.6-like Protein"/>
    <property type="match status" value="1"/>
</dbReference>
<dbReference type="Gene3D" id="3.30.70.270">
    <property type="match status" value="1"/>
</dbReference>
<sequence length="1574" mass="179469">MTTKDEVFPTEEQPLPTVVSPTANLPGYIADSNPEEDPEEDPKEDPADYPTDGGDNDDDDGSSDDDDDDDDDVEEDKDEDEEEEHPALADSIPPPPVHRVTAWMSIKEQPGYRAAMIRLKAKTPSTSHPLPSGTPPSGTPPLLHIPLPTPSPPLILPSTSHRANVPEVTLPPRKRLCIALGLRYEVGKGSSVIAAKPTRGFRADYGFVATLDDEIRRDPERDLGYMITNTKKMTKKYCSRGEIKKLEGSSVYSKIDLRSGYHQLQVHEEDIPKTAFRTRYGHYEFQVMPFGLTNAPVIFMDLMNRVCKPYLDKFMILFIDDILIYLKNKEKHEEHLKLILELLKKEKLYAKFSKCKFYIPKTEARKPENIKNDVGGMLIEYLKDPKKLRAEKLEPHADGTLCLNSKSWLTCYGDLRTDNITMDFVTKLPNSSQGYDTIWVIVDRLTKSAIFVPMRETDTMEKLTRMYLKEITSEGFRVHNTFNVSNLKKCYADEPLVVPLDGLHFNDKLHFLEEPLEIMDQEVKWLKRSRILIVKELLGSLHPKWRAKVTMIEELKDLTSLSLDELIENMFESIDEECLTFGCEDEEYVMAVREFKEFSKEEVDMLRSRLGPDEWIKDSRYSNHMTGNQNLFSTYKAYNEGNAIFGSNLHGNIIGKGQICDNKCRVAVSEHDSETTKDGKVVAAAKLHILNPNEFDLWKMRIKQYFLMTDYSLWEVILNGDSSLPTRIVDGAIQIIASTIVEQRFAKKNKFKARGTLLMALPDKHQLKFNIYKDAKSLIEAIKKRFRGNKETKKVQKTLLKQQYENLSGTSYESLDQEDINLKFLRSLPSEWKTHTLIWRNKADLEEQRLDDLFNNLKIYEAEVMGSYTSSQNKQNIAFVSSNNPNNTNKSVNVVPSVSATSSKATVSTLPYIDSLSDAMAMLTMRARRFLKRTGRNLGANGTDTIGFDMSKVECYNFHRRCHFAKKCRSPRDNRNKEATRRPVPTEVSTSNVLMSQCDVVGGYDWSFQGDEEPTNYTLMAYASSGLESVEARLVVYQKDENVFEEDIKLLKLDVMLRDNALVEFRKKFEKAKKERDDLKLTLEKFQTSSKNLSKLLESQVSDKTGLGFNSQVFDCEKLHSHESDNNVPKNPENDRYKTSERYHDVPPLYTGTFLPSKPDLFFNDAPNVSKTIANMFNVESSINKPSKDMSKTHMFDAPIIKDWISNSKDDTENEFVPKHKQLSFVPTTEHVKTPRESNGAMRVNHQHSVRMTHPHSNRNVVPTSVLTRSSIVSLNVARPVPTAVPQSIVKSPRTVKHVVKSPSIHLGNPKGGKISGKGKIKTGKLDFDDVYFVKELKFNLFSVSQVCDKKNIVLFTDTGCVVLSSDYKLPNENHVLLRVPKEKNMYNVDLKNVVPLGDLTCLFVKATIDESNLWHMRLGHINFKTMNKLVKGNLVRGLPSKIFKNNHTCVACQKGKQHRASCKSKPISSVSHPLQRFSWVFYLATKDKTSEILKTFITGIENQINHKVKVIRCDNGTEFQNHNLNQFNGMKGIKKEFSVARTPQQNRVAERKNRTLIEATRTMLADLLLPIPF</sequence>
<evidence type="ECO:0000256" key="10">
    <source>
        <dbReference type="SAM" id="MobiDB-lite"/>
    </source>
</evidence>
<feature type="compositionally biased region" description="Acidic residues" evidence="10">
    <location>
        <begin position="33"/>
        <end position="43"/>
    </location>
</feature>
<evidence type="ECO:0000256" key="1">
    <source>
        <dbReference type="ARBA" id="ARBA00022670"/>
    </source>
</evidence>
<evidence type="ECO:0000256" key="7">
    <source>
        <dbReference type="ARBA" id="ARBA00022801"/>
    </source>
</evidence>
<dbReference type="InterPro" id="IPR043502">
    <property type="entry name" value="DNA/RNA_pol_sf"/>
</dbReference>
<dbReference type="EMBL" id="BKCJ010008806">
    <property type="protein sequence ID" value="GEU84040.1"/>
    <property type="molecule type" value="Genomic_DNA"/>
</dbReference>
<accession>A0A6L2ND93</accession>
<evidence type="ECO:0000256" key="6">
    <source>
        <dbReference type="ARBA" id="ARBA00022759"/>
    </source>
</evidence>
<dbReference type="PANTHER" id="PTHR24559">
    <property type="entry name" value="TRANSPOSON TY3-I GAG-POL POLYPROTEIN"/>
    <property type="match status" value="1"/>
</dbReference>
<dbReference type="GO" id="GO:0008233">
    <property type="term" value="F:peptidase activity"/>
    <property type="evidence" value="ECO:0007669"/>
    <property type="project" value="UniProtKB-KW"/>
</dbReference>
<keyword evidence="5" id="KW-0064">Aspartyl protease</keyword>
<keyword evidence="9" id="KW-0175">Coiled coil</keyword>
<dbReference type="GO" id="GO:0003964">
    <property type="term" value="F:RNA-directed DNA polymerase activity"/>
    <property type="evidence" value="ECO:0007669"/>
    <property type="project" value="UniProtKB-KW"/>
</dbReference>
<keyword evidence="7" id="KW-0378">Hydrolase</keyword>
<dbReference type="GO" id="GO:0006508">
    <property type="term" value="P:proteolysis"/>
    <property type="evidence" value="ECO:0007669"/>
    <property type="project" value="UniProtKB-KW"/>
</dbReference>
<evidence type="ECO:0000313" key="12">
    <source>
        <dbReference type="EMBL" id="GEU84040.1"/>
    </source>
</evidence>
<dbReference type="GO" id="GO:0003676">
    <property type="term" value="F:nucleic acid binding"/>
    <property type="evidence" value="ECO:0007669"/>
    <property type="project" value="InterPro"/>
</dbReference>
<protein>
    <submittedName>
        <fullName evidence="12">Putative ribonuclease H-like domain-containing protein</fullName>
    </submittedName>
</protein>
<dbReference type="PROSITE" id="PS50994">
    <property type="entry name" value="INTEGRASE"/>
    <property type="match status" value="1"/>
</dbReference>
<feature type="region of interest" description="Disordered" evidence="10">
    <location>
        <begin position="1120"/>
        <end position="1139"/>
    </location>
</feature>
<gene>
    <name evidence="12" type="ORF">Tci_056018</name>
</gene>
<dbReference type="InterPro" id="IPR043128">
    <property type="entry name" value="Rev_trsase/Diguanyl_cyclase"/>
</dbReference>
<dbReference type="InterPro" id="IPR012337">
    <property type="entry name" value="RNaseH-like_sf"/>
</dbReference>
<evidence type="ECO:0000256" key="4">
    <source>
        <dbReference type="ARBA" id="ARBA00022722"/>
    </source>
</evidence>